<feature type="compositionally biased region" description="Low complexity" evidence="2">
    <location>
        <begin position="801"/>
        <end position="814"/>
    </location>
</feature>
<feature type="compositionally biased region" description="Basic and acidic residues" evidence="2">
    <location>
        <begin position="17"/>
        <end position="27"/>
    </location>
</feature>
<comment type="similarity">
    <text evidence="1">Belongs to the CCZ1 family.</text>
</comment>
<dbReference type="InterPro" id="IPR013176">
    <property type="entry name" value="Ccz1"/>
</dbReference>
<dbReference type="OrthoDB" id="240546at2759"/>
<feature type="region of interest" description="Disordered" evidence="2">
    <location>
        <begin position="17"/>
        <end position="42"/>
    </location>
</feature>
<dbReference type="Pfam" id="PF19031">
    <property type="entry name" value="Intu_longin_1"/>
    <property type="match status" value="1"/>
</dbReference>
<feature type="compositionally biased region" description="Polar residues" evidence="2">
    <location>
        <begin position="847"/>
        <end position="857"/>
    </location>
</feature>
<reference evidence="4" key="1">
    <citation type="submission" date="2019-06" db="EMBL/GenBank/DDBJ databases">
        <authorList>
            <person name="Palmer J.M."/>
        </authorList>
    </citation>
    <scope>NUCLEOTIDE SEQUENCE</scope>
    <source>
        <strain evidence="4">TWF679</strain>
    </source>
</reference>
<proteinExistence type="inferred from homology"/>
<protein>
    <recommendedName>
        <fullName evidence="3">CCZ1/INTU/HSP4 first Longin domain-containing protein</fullName>
    </recommendedName>
</protein>
<dbReference type="EMBL" id="WIWT01000188">
    <property type="protein sequence ID" value="KAF3196904.1"/>
    <property type="molecule type" value="Genomic_DNA"/>
</dbReference>
<comment type="caution">
    <text evidence="4">The sequence shown here is derived from an EMBL/GenBank/DDBJ whole genome shotgun (WGS) entry which is preliminary data.</text>
</comment>
<dbReference type="GO" id="GO:0016192">
    <property type="term" value="P:vesicle-mediated transport"/>
    <property type="evidence" value="ECO:0007669"/>
    <property type="project" value="InterPro"/>
</dbReference>
<feature type="compositionally biased region" description="Basic residues" evidence="2">
    <location>
        <begin position="696"/>
        <end position="706"/>
    </location>
</feature>
<dbReference type="AlphaFoldDB" id="A0A8H8UQM9"/>
<evidence type="ECO:0000313" key="4">
    <source>
        <dbReference type="EMBL" id="KAF3196904.1"/>
    </source>
</evidence>
<dbReference type="InterPro" id="IPR043987">
    <property type="entry name" value="CCZ1/INTU/HSP4_longin_1"/>
</dbReference>
<evidence type="ECO:0000313" key="5">
    <source>
        <dbReference type="Proteomes" id="UP000614610"/>
    </source>
</evidence>
<sequence>MAKIPVVKSNRCDCRKRGPISKKDKVGKISQPPRVPKGRMSAPYSNIDYKNNVLAADNIRILEEDTIFKLNREDRSGQNMLDLYYGFKNMITGQREQTTKIGSLVESCHRILKGYNDLKASRNPDWDYAMDESLTSQENALEIDEYLFRSTLRLSARQRRSAAKRQSEQKFQDLLIAEVKIFENLMLNQGGLQGLTNHRIHRGVGPKHVVANIKDHIKPDYLCGYSNAKSALSIPSETWDKLPRSLCVLSPNSRESAECLFLPFLALELKWRGTPERMVKNQLARCLSILAERQAELERISNSVSTTPIFGLTGVERDFTLWVMFRYESNYGGEVRTHYDMCELDSYDLTSKDGVEGFRAAMTNIHDWVENERKLDYRNSCFKIFVSVNIWVQLPDPGMASSQAHSSVEPASLSYLAIFNPSLGLTDETLPDQIVFWTSRSPASQNECLRQIGLAQGIIEFARGFSGAQDLNSVETQKSRIVLHEIEAGWWILASIEFTRIDYATEPPTTEYSPREVAPYSVLISQLKTSYRQFLLFNGSLDFILSNHGRDVLVQRLDKFYARWALEWIILLNGNPAVDVWNGIKIGRGVGEEEKKVLGGFADQNRTEADGSERMIDLVVSRFGKLPGDEKDVKDTKKTKLGFSTRGTGRVPGPDDGCIYRGLGNLTKESVRDLAEWMARWYQHGDSSFDYQTVRPSRKKARRGKSKTTPVPPPAETPSSGITTTITAAEAPEGSAPATAAETVAPTEEASEPETRLPPPLFPTESQRNAREAEQPPTSGLEGPKSKDKDKKKGKPSDATGGSSNGQSSGSKGGNNLMLNVLTLGTYAAYSAWNRKGEEDPSKADTADQNAEANPTEVSGRFIIGYTGALDEDEEEPVVNDENVDQKDFISTTIWVARTKGMSPNEDGADKQPILEECRLVAYAAYPFIFAMLFRSTNESLTKPSFYKLLHEQLGPLKAPLISSSEKQYQPSNHKGVFDLIFDPATLTVHTSLPSIPGAPSTTPLDITTNGGLPRVEALHVHTQILRVIEDTRWKDIPLGAPSGERERTNRTSRGWWIAWMRLEGVEPQNRSQLASTTSPATTIDSQIEQQGLVPPADEITSFIGSVSKHRRGRREAFIIRKGSDHRTHVRASKDSKSGFSIPIKLSGGLGIDTKHYFDQLLNLTART</sequence>
<evidence type="ECO:0000256" key="2">
    <source>
        <dbReference type="SAM" id="MobiDB-lite"/>
    </source>
</evidence>
<gene>
    <name evidence="4" type="ORF">TWF679_003869</name>
</gene>
<feature type="domain" description="CCZ1/INTU/HSP4 first Longin" evidence="3">
    <location>
        <begin position="414"/>
        <end position="539"/>
    </location>
</feature>
<organism evidence="4 5">
    <name type="scientific">Orbilia oligospora</name>
    <name type="common">Nematode-trapping fungus</name>
    <name type="synonym">Arthrobotrys oligospora</name>
    <dbReference type="NCBI Taxonomy" id="2813651"/>
    <lineage>
        <taxon>Eukaryota</taxon>
        <taxon>Fungi</taxon>
        <taxon>Dikarya</taxon>
        <taxon>Ascomycota</taxon>
        <taxon>Pezizomycotina</taxon>
        <taxon>Orbiliomycetes</taxon>
        <taxon>Orbiliales</taxon>
        <taxon>Orbiliaceae</taxon>
        <taxon>Orbilia</taxon>
    </lineage>
</organism>
<feature type="region of interest" description="Disordered" evidence="2">
    <location>
        <begin position="837"/>
        <end position="858"/>
    </location>
</feature>
<evidence type="ECO:0000256" key="1">
    <source>
        <dbReference type="ARBA" id="ARBA00005352"/>
    </source>
</evidence>
<accession>A0A8H8UQM9</accession>
<dbReference type="PANTHER" id="PTHR13056">
    <property type="entry name" value="VACUOLAR FUSION PROTEIN CCZ1 HOMOLOG-RELATED"/>
    <property type="match status" value="1"/>
</dbReference>
<dbReference type="PANTHER" id="PTHR13056:SF0">
    <property type="entry name" value="VACUOLAR FUSION PROTEIN CCZ1 HOMOLOG-RELATED"/>
    <property type="match status" value="1"/>
</dbReference>
<evidence type="ECO:0000259" key="3">
    <source>
        <dbReference type="Pfam" id="PF19031"/>
    </source>
</evidence>
<feature type="region of interest" description="Disordered" evidence="2">
    <location>
        <begin position="689"/>
        <end position="814"/>
    </location>
</feature>
<dbReference type="GO" id="GO:0035658">
    <property type="term" value="C:Mon1-Ccz1 complex"/>
    <property type="evidence" value="ECO:0007669"/>
    <property type="project" value="InterPro"/>
</dbReference>
<name>A0A8H8UQM9_ORBOL</name>
<feature type="compositionally biased region" description="Low complexity" evidence="2">
    <location>
        <begin position="717"/>
        <end position="748"/>
    </location>
</feature>
<dbReference type="Proteomes" id="UP000614610">
    <property type="component" value="Unassembled WGS sequence"/>
</dbReference>
<feature type="compositionally biased region" description="Basic and acidic residues" evidence="2">
    <location>
        <begin position="837"/>
        <end position="846"/>
    </location>
</feature>